<evidence type="ECO:0000313" key="10">
    <source>
        <dbReference type="EMBL" id="AKV04736.1"/>
    </source>
</evidence>
<evidence type="ECO:0000259" key="8">
    <source>
        <dbReference type="Pfam" id="PF02687"/>
    </source>
</evidence>
<organism evidence="10 11">
    <name type="scientific">Labilithrix luteola</name>
    <dbReference type="NCBI Taxonomy" id="1391654"/>
    <lineage>
        <taxon>Bacteria</taxon>
        <taxon>Pseudomonadati</taxon>
        <taxon>Myxococcota</taxon>
        <taxon>Polyangia</taxon>
        <taxon>Polyangiales</taxon>
        <taxon>Labilitrichaceae</taxon>
        <taxon>Labilithrix</taxon>
    </lineage>
</organism>
<dbReference type="InterPro" id="IPR050250">
    <property type="entry name" value="Macrolide_Exporter_MacB"/>
</dbReference>
<dbReference type="PANTHER" id="PTHR30572:SF4">
    <property type="entry name" value="ABC TRANSPORTER PERMEASE YTRF"/>
    <property type="match status" value="1"/>
</dbReference>
<name>A0A0K1QG53_9BACT</name>
<keyword evidence="3 7" id="KW-0812">Transmembrane</keyword>
<dbReference type="KEGG" id="llu:AKJ09_11399"/>
<evidence type="ECO:0000313" key="11">
    <source>
        <dbReference type="Proteomes" id="UP000064967"/>
    </source>
</evidence>
<reference evidence="10 11" key="1">
    <citation type="submission" date="2015-08" db="EMBL/GenBank/DDBJ databases">
        <authorList>
            <person name="Babu N.S."/>
            <person name="Beckwith C.J."/>
            <person name="Beseler K.G."/>
            <person name="Brison A."/>
            <person name="Carone J.V."/>
            <person name="Caskin T.P."/>
            <person name="Diamond M."/>
            <person name="Durham M.E."/>
            <person name="Foxe J.M."/>
            <person name="Go M."/>
            <person name="Henderson B.A."/>
            <person name="Jones I.B."/>
            <person name="McGettigan J.A."/>
            <person name="Micheletti S.J."/>
            <person name="Nasrallah M.E."/>
            <person name="Ortiz D."/>
            <person name="Piller C.R."/>
            <person name="Privatt S.R."/>
            <person name="Schneider S.L."/>
            <person name="Sharp S."/>
            <person name="Smith T.C."/>
            <person name="Stanton J.D."/>
            <person name="Ullery H.E."/>
            <person name="Wilson R.J."/>
            <person name="Serrano M.G."/>
            <person name="Buck G."/>
            <person name="Lee V."/>
            <person name="Wang Y."/>
            <person name="Carvalho R."/>
            <person name="Voegtly L."/>
            <person name="Shi R."/>
            <person name="Duckworth R."/>
            <person name="Johnson A."/>
            <person name="Loviza R."/>
            <person name="Walstead R."/>
            <person name="Shah Z."/>
            <person name="Kiflezghi M."/>
            <person name="Wade K."/>
            <person name="Ball S.L."/>
            <person name="Bradley K.W."/>
            <person name="Asai D.J."/>
            <person name="Bowman C.A."/>
            <person name="Russell D.A."/>
            <person name="Pope W.H."/>
            <person name="Jacobs-Sera D."/>
            <person name="Hendrix R.W."/>
            <person name="Hatfull G.F."/>
        </authorList>
    </citation>
    <scope>NUCLEOTIDE SEQUENCE [LARGE SCALE GENOMIC DNA]</scope>
    <source>
        <strain evidence="10 11">DSM 27648</strain>
    </source>
</reference>
<dbReference type="AlphaFoldDB" id="A0A0K1QG53"/>
<dbReference type="OrthoDB" id="9802264at2"/>
<feature type="domain" description="ABC3 transporter permease C-terminal" evidence="8">
    <location>
        <begin position="286"/>
        <end position="399"/>
    </location>
</feature>
<evidence type="ECO:0000256" key="4">
    <source>
        <dbReference type="ARBA" id="ARBA00022989"/>
    </source>
</evidence>
<dbReference type="InterPro" id="IPR003838">
    <property type="entry name" value="ABC3_permease_C"/>
</dbReference>
<sequence length="406" mass="42621">MNLFLGAVRLALSAIARNKLRAALTVLGILIGVTAVVMVTALAGGASASVGSQIDNFGSNLLFINPESVQQSGARGKVTGRLTEADGRAIMREAVSVAQVAPWLSTMGQVVYGDKNAATTLAGTTTSYFPIRRFRVGKGELWTESDETLKTKVCVIGETVAEKLFGTADPVGRTIRIGRAPFRVIGVLEPKGNSPFGDDQDDRVLMPIGSFRARVMPTSPGRADMLMASATSEQTTVRAQAQITALLRQRHRIGPGKDPDFNVNTQAEFRKAQEAISGVLSALLLAVAGVSLVVGGIGVMNIMLVSVAERTREIGIRLSIGARERDILVQFLIEAIVLSMVGGLLGILLGSAATVALGRALGWDTVPSAQAIGVATATSAFIGVVFGFLPARRAASLDPIEALRTE</sequence>
<gene>
    <name evidence="10" type="ORF">AKJ09_11399</name>
</gene>
<keyword evidence="4 7" id="KW-1133">Transmembrane helix</keyword>
<evidence type="ECO:0000256" key="6">
    <source>
        <dbReference type="ARBA" id="ARBA00038076"/>
    </source>
</evidence>
<dbReference type="Proteomes" id="UP000064967">
    <property type="component" value="Chromosome"/>
</dbReference>
<evidence type="ECO:0000259" key="9">
    <source>
        <dbReference type="Pfam" id="PF12704"/>
    </source>
</evidence>
<evidence type="ECO:0000256" key="3">
    <source>
        <dbReference type="ARBA" id="ARBA00022692"/>
    </source>
</evidence>
<dbReference type="PATRIC" id="fig|1391654.3.peg.11569"/>
<dbReference type="EMBL" id="CP012333">
    <property type="protein sequence ID" value="AKV04736.1"/>
    <property type="molecule type" value="Genomic_DNA"/>
</dbReference>
<comment type="subcellular location">
    <subcellularLocation>
        <location evidence="1">Cell membrane</location>
        <topology evidence="1">Multi-pass membrane protein</topology>
    </subcellularLocation>
</comment>
<dbReference type="GO" id="GO:0022857">
    <property type="term" value="F:transmembrane transporter activity"/>
    <property type="evidence" value="ECO:0007669"/>
    <property type="project" value="TreeGrafter"/>
</dbReference>
<keyword evidence="11" id="KW-1185">Reference proteome</keyword>
<dbReference type="Pfam" id="PF12704">
    <property type="entry name" value="MacB_PCD"/>
    <property type="match status" value="1"/>
</dbReference>
<evidence type="ECO:0000256" key="1">
    <source>
        <dbReference type="ARBA" id="ARBA00004651"/>
    </source>
</evidence>
<keyword evidence="5 7" id="KW-0472">Membrane</keyword>
<evidence type="ECO:0000256" key="5">
    <source>
        <dbReference type="ARBA" id="ARBA00023136"/>
    </source>
</evidence>
<dbReference type="InterPro" id="IPR025857">
    <property type="entry name" value="MacB_PCD"/>
</dbReference>
<evidence type="ECO:0000256" key="7">
    <source>
        <dbReference type="SAM" id="Phobius"/>
    </source>
</evidence>
<keyword evidence="10" id="KW-0067">ATP-binding</keyword>
<accession>A0A0K1QG53</accession>
<dbReference type="GO" id="GO:0005886">
    <property type="term" value="C:plasma membrane"/>
    <property type="evidence" value="ECO:0007669"/>
    <property type="project" value="UniProtKB-SubCell"/>
</dbReference>
<dbReference type="STRING" id="1391654.AKJ09_11399"/>
<feature type="transmembrane region" description="Helical" evidence="7">
    <location>
        <begin position="369"/>
        <end position="389"/>
    </location>
</feature>
<proteinExistence type="inferred from homology"/>
<protein>
    <submittedName>
        <fullName evidence="10">Macrolide export ATP-binding/permease protein MacB</fullName>
    </submittedName>
</protein>
<feature type="transmembrane region" description="Helical" evidence="7">
    <location>
        <begin position="279"/>
        <end position="306"/>
    </location>
</feature>
<feature type="transmembrane region" description="Helical" evidence="7">
    <location>
        <begin position="20"/>
        <end position="43"/>
    </location>
</feature>
<comment type="similarity">
    <text evidence="6">Belongs to the ABC-4 integral membrane protein family.</text>
</comment>
<feature type="domain" description="MacB-like periplasmic core" evidence="9">
    <location>
        <begin position="23"/>
        <end position="246"/>
    </location>
</feature>
<keyword evidence="2" id="KW-1003">Cell membrane</keyword>
<keyword evidence="10" id="KW-0547">Nucleotide-binding</keyword>
<dbReference type="Pfam" id="PF02687">
    <property type="entry name" value="FtsX"/>
    <property type="match status" value="1"/>
</dbReference>
<dbReference type="RefSeq" id="WP_146655306.1">
    <property type="nucleotide sequence ID" value="NZ_CP012333.1"/>
</dbReference>
<evidence type="ECO:0000256" key="2">
    <source>
        <dbReference type="ARBA" id="ARBA00022475"/>
    </source>
</evidence>
<feature type="transmembrane region" description="Helical" evidence="7">
    <location>
        <begin position="327"/>
        <end position="349"/>
    </location>
</feature>
<dbReference type="PANTHER" id="PTHR30572">
    <property type="entry name" value="MEMBRANE COMPONENT OF TRANSPORTER-RELATED"/>
    <property type="match status" value="1"/>
</dbReference>
<dbReference type="GO" id="GO:0005524">
    <property type="term" value="F:ATP binding"/>
    <property type="evidence" value="ECO:0007669"/>
    <property type="project" value="UniProtKB-KW"/>
</dbReference>